<dbReference type="PANTHER" id="PTHR11358:SF26">
    <property type="entry name" value="GUANIDINO ACID HYDROLASE, MITOCHONDRIAL"/>
    <property type="match status" value="1"/>
</dbReference>
<dbReference type="STRING" id="483219.LILAB_28420"/>
<name>F8CIX0_MYXFH</name>
<dbReference type="GO" id="GO:0046872">
    <property type="term" value="F:metal ion binding"/>
    <property type="evidence" value="ECO:0007669"/>
    <property type="project" value="UniProtKB-KW"/>
</dbReference>
<dbReference type="GO" id="GO:0033389">
    <property type="term" value="P:putrescine biosynthetic process from arginine, via agmatine"/>
    <property type="evidence" value="ECO:0007669"/>
    <property type="project" value="TreeGrafter"/>
</dbReference>
<evidence type="ECO:0000313" key="4">
    <source>
        <dbReference type="EMBL" id="AEI67569.1"/>
    </source>
</evidence>
<dbReference type="eggNOG" id="COG0010">
    <property type="taxonomic scope" value="Bacteria"/>
</dbReference>
<keyword evidence="1" id="KW-0479">Metal-binding</keyword>
<evidence type="ECO:0000256" key="1">
    <source>
        <dbReference type="ARBA" id="ARBA00022723"/>
    </source>
</evidence>
<dbReference type="GO" id="GO:0008783">
    <property type="term" value="F:agmatinase activity"/>
    <property type="evidence" value="ECO:0007669"/>
    <property type="project" value="TreeGrafter"/>
</dbReference>
<dbReference type="InterPro" id="IPR023696">
    <property type="entry name" value="Ureohydrolase_dom_sf"/>
</dbReference>
<dbReference type="AlphaFoldDB" id="F8CIX0"/>
<reference evidence="4 5" key="1">
    <citation type="journal article" date="2011" name="J. Bacteriol.">
        <title>Genome sequence of the halotolerant marine bacterium Myxococcus fulvus HW-1.</title>
        <authorList>
            <person name="Li Z.F."/>
            <person name="Li X."/>
            <person name="Liu H."/>
            <person name="Liu X."/>
            <person name="Han K."/>
            <person name="Wu Z.H."/>
            <person name="Hu W."/>
            <person name="Li F.F."/>
            <person name="Li Y.Z."/>
        </authorList>
    </citation>
    <scope>NUCLEOTIDE SEQUENCE [LARGE SCALE GENOMIC DNA]</scope>
    <source>
        <strain evidence="5">ATCC BAA-855 / HW-1</strain>
    </source>
</reference>
<dbReference type="HOGENOM" id="CLU_675832_0_0_7"/>
<accession>F8CIX0</accession>
<dbReference type="Gene3D" id="3.40.800.10">
    <property type="entry name" value="Ureohydrolase domain"/>
    <property type="match status" value="1"/>
</dbReference>
<comment type="similarity">
    <text evidence="3">Belongs to the arginase family.</text>
</comment>
<dbReference type="InterPro" id="IPR006035">
    <property type="entry name" value="Ureohydrolase"/>
</dbReference>
<dbReference type="PROSITE" id="PS51409">
    <property type="entry name" value="ARGINASE_2"/>
    <property type="match status" value="1"/>
</dbReference>
<evidence type="ECO:0000256" key="3">
    <source>
        <dbReference type="PROSITE-ProRule" id="PRU00742"/>
    </source>
</evidence>
<gene>
    <name evidence="4" type="ordered locus">LILAB_28420</name>
</gene>
<dbReference type="EMBL" id="CP002830">
    <property type="protein sequence ID" value="AEI67569.1"/>
    <property type="molecule type" value="Genomic_DNA"/>
</dbReference>
<keyword evidence="2" id="KW-0378">Hydrolase</keyword>
<evidence type="ECO:0000313" key="5">
    <source>
        <dbReference type="Proteomes" id="UP000000488"/>
    </source>
</evidence>
<evidence type="ECO:0000256" key="2">
    <source>
        <dbReference type="ARBA" id="ARBA00022801"/>
    </source>
</evidence>
<dbReference type="Pfam" id="PF00491">
    <property type="entry name" value="Arginase"/>
    <property type="match status" value="1"/>
</dbReference>
<dbReference type="SUPFAM" id="SSF52768">
    <property type="entry name" value="Arginase/deacetylase"/>
    <property type="match status" value="1"/>
</dbReference>
<sequence>MRNPDSSIDAPDSPAVWGDLSTIRLVLSDDLILESQDATHVTVANTATAARMKLSTAAYQFLKAFAKPRRLEEVVPPGAAAGARAQVGRLLEKRLLLDADAPRAVRADRLRTTVPYRFCNAPAHGAASDFVVLGVPYDLAGAIDCRAAPTAIRQKSLDYLYRMRIADGRPNGWFDANRETWIMRGASLADAGDVYVEYGEAQAELFGRIASVLGTLGEGAVPVVLGGDGSVTYAVAAALRRRGPLTVVRLSAELATSPASGAEVLGTEEVAARVLELEGVERFVSLGALKTSPASPSGRVTLYDVEALRRAPLDTLACDWGGDVHLSIDLGLTTPECMRTDEHGVSAGLSQAELRGVISALGQRHRIVGIDLVGLDTRSRFAHLSAAVACDLALTAMEASRGHGGAER</sequence>
<protein>
    <submittedName>
        <fullName evidence="4">Arginase/agmatinase/formiminoglutamase</fullName>
    </submittedName>
</protein>
<dbReference type="PANTHER" id="PTHR11358">
    <property type="entry name" value="ARGINASE/AGMATINASE"/>
    <property type="match status" value="1"/>
</dbReference>
<organism evidence="4 5">
    <name type="scientific">Myxococcus fulvus (strain ATCC BAA-855 / HW-1)</name>
    <dbReference type="NCBI Taxonomy" id="483219"/>
    <lineage>
        <taxon>Bacteria</taxon>
        <taxon>Pseudomonadati</taxon>
        <taxon>Myxococcota</taxon>
        <taxon>Myxococcia</taxon>
        <taxon>Myxococcales</taxon>
        <taxon>Cystobacterineae</taxon>
        <taxon>Myxococcaceae</taxon>
        <taxon>Myxococcus</taxon>
    </lineage>
</organism>
<proteinExistence type="inferred from homology"/>
<dbReference type="KEGG" id="mfu:LILAB_28420"/>
<dbReference type="Proteomes" id="UP000000488">
    <property type="component" value="Chromosome"/>
</dbReference>